<dbReference type="eggNOG" id="COG1747">
    <property type="taxonomic scope" value="Bacteria"/>
</dbReference>
<evidence type="ECO:0000313" key="4">
    <source>
        <dbReference type="Proteomes" id="UP000005631"/>
    </source>
</evidence>
<dbReference type="InterPro" id="IPR026377">
    <property type="entry name" value="Cell_surface_SprA"/>
</dbReference>
<organism evidence="3 4">
    <name type="scientific">Owenweeksia hongkongensis (strain DSM 17368 / CIP 108786 / JCM 12287 / NRRL B-23963 / UST20020801)</name>
    <dbReference type="NCBI Taxonomy" id="926562"/>
    <lineage>
        <taxon>Bacteria</taxon>
        <taxon>Pseudomonadati</taxon>
        <taxon>Bacteroidota</taxon>
        <taxon>Flavobacteriia</taxon>
        <taxon>Flavobacteriales</taxon>
        <taxon>Owenweeksiaceae</taxon>
        <taxon>Owenweeksia</taxon>
    </lineage>
</organism>
<dbReference type="Pfam" id="PF14349">
    <property type="entry name" value="SprA_N"/>
    <property type="match status" value="2"/>
</dbReference>
<dbReference type="EMBL" id="CP003156">
    <property type="protein sequence ID" value="AEV32892.1"/>
    <property type="molecule type" value="Genomic_DNA"/>
</dbReference>
<feature type="compositionally biased region" description="Basic and acidic residues" evidence="1">
    <location>
        <begin position="1936"/>
        <end position="1946"/>
    </location>
</feature>
<keyword evidence="4" id="KW-1185">Reference proteome</keyword>
<feature type="domain" description="Gliding motility protein SprA N-terminal" evidence="2">
    <location>
        <begin position="73"/>
        <end position="463"/>
    </location>
</feature>
<proteinExistence type="predicted"/>
<dbReference type="RefSeq" id="WP_014202248.1">
    <property type="nucleotide sequence ID" value="NC_016599.1"/>
</dbReference>
<gene>
    <name evidence="3" type="ordered locus">Oweho_1913</name>
</gene>
<dbReference type="STRING" id="926562.Oweho_1913"/>
<reference evidence="3 4" key="1">
    <citation type="journal article" date="2012" name="Stand. Genomic Sci.">
        <title>Genome sequence of the orange-pigmented seawater bacterium Owenweeksia hongkongensis type strain (UST20020801(T)).</title>
        <authorList>
            <person name="Riedel T."/>
            <person name="Held B."/>
            <person name="Nolan M."/>
            <person name="Lucas S."/>
            <person name="Lapidus A."/>
            <person name="Tice H."/>
            <person name="Del Rio T.G."/>
            <person name="Cheng J.F."/>
            <person name="Han C."/>
            <person name="Tapia R."/>
            <person name="Goodwin L.A."/>
            <person name="Pitluck S."/>
            <person name="Liolios K."/>
            <person name="Mavromatis K."/>
            <person name="Pagani I."/>
            <person name="Ivanova N."/>
            <person name="Mikhailova N."/>
            <person name="Pati A."/>
            <person name="Chen A."/>
            <person name="Palaniappan K."/>
            <person name="Rohde M."/>
            <person name="Tindall B.J."/>
            <person name="Detter J.C."/>
            <person name="Goker M."/>
            <person name="Woyke T."/>
            <person name="Bristow J."/>
            <person name="Eisen J.A."/>
            <person name="Markowitz V."/>
            <person name="Hugenholtz P."/>
            <person name="Klenk H.P."/>
            <person name="Kyrpides N.C."/>
        </authorList>
    </citation>
    <scope>NUCLEOTIDE SEQUENCE</scope>
    <source>
        <strain evidence="4">DSM 17368 / JCM 12287 / NRRL B-23963</strain>
    </source>
</reference>
<name>G8R2A2_OWEHD</name>
<evidence type="ECO:0000256" key="1">
    <source>
        <dbReference type="SAM" id="MobiDB-lite"/>
    </source>
</evidence>
<dbReference type="KEGG" id="oho:Oweho_1913"/>
<evidence type="ECO:0000259" key="2">
    <source>
        <dbReference type="Pfam" id="PF14349"/>
    </source>
</evidence>
<accession>G8R2A2</accession>
<dbReference type="Proteomes" id="UP000005631">
    <property type="component" value="Chromosome"/>
</dbReference>
<feature type="region of interest" description="Disordered" evidence="1">
    <location>
        <begin position="1936"/>
        <end position="1968"/>
    </location>
</feature>
<dbReference type="OrthoDB" id="9806090at2"/>
<dbReference type="InterPro" id="IPR025684">
    <property type="entry name" value="SprA_N_dom"/>
</dbReference>
<dbReference type="NCBIfam" id="TIGR04189">
    <property type="entry name" value="surface_SprA"/>
    <property type="match status" value="1"/>
</dbReference>
<protein>
    <recommendedName>
        <fullName evidence="2">Gliding motility protein SprA N-terminal domain-containing protein</fullName>
    </recommendedName>
</protein>
<sequence>MKKGLRAPLSFVIFMAAAIALAGYTGSRYVYLEVERNGILIPQDSTDPDSTLPYPFGDESGGLYMNDPSNYSNDVEYDDETGQYIVTEKIGNLTSKPPMFMTPDEYRDYVARKQVDDYWKSKTQSAQADADEGRDPGSSLIPQIQVNSELFNKLFGSNTIDIRPQGYAELRFGGRIQKIDNPLIPERNRSTFTFDFDQRIQMNITGNVGEKLKITTNYDTEATFSFENQMKVEFTGDEDDIIKKIELGNVSLPLNSSLISGAQSLFGVKGQFQFGKLMVTGVFSEQRSQSSSINVQGGATTTDFEISADNYDANRHFFLSHYFRENYEAFLANRPLLTSPVQITKVEVWVTNTRQATEDNRNIVAFMDLGESDGPGAYRSTTANIPGPDIYGRFYPNQGFPDNRNNALNPEVLEADVPGIRDISRATSSLQSAGYQEAIEFVDLTNARKLSSGEYSYNSQLGYISLSSSLNQDEILAVAFQFTAGGKTYQVGEFSTDGVAAPKPLMTKMLKSSILNVNLPIWDLMMKNIYSLNAYQVNQEDFRLDVLYRNDETGTPIPLLPDGELSDELLLRATGLDKLNANNDPSPDGFFDFINNITITPQNGKIIFPVLEPFGSNIARQLSDPDDREKYVFQQLYDSTRFKAQNEAQLNKYLLKGQYKSTSSSEISLNAFNIPQGSVVVTAGGRQLIENVDYTVDYNLGRVKIIDEGILQSGTPIKVDFENNAVFNFQTKTFMGVNADYQFNENLSIGATVVRLSEKPLTQKVNIGTEPIANTMWGLNGQYSKDAPYLTRAVDAIPFIETKAPSSITVQGEFAQLVPGSPRGIEIDGEATTYLDDFESSQTTINIMAPQAWRLASTPAGQLDLFPAGASTGIENGFNRAKLAWYTIDPLFHRNSDGALPQHMKDDPEFQSGQFVRQVTVSEVFPNIQQDASQVNYISVLDLAYYPKERGPYNYDVEPTSVSAGINADGELNNPEQRWGGIMRDLSTTNFEEQNIEFVQFWVLNPFEGDEASPSTLEGDLYLNLGNVSEDILRDGKQAVENGIPADGDVSKLDSTEWGYAPAVRPVVVAFDNDPAARDFQDVGYDLIGDNEEGSWTDGPYDPYLTRIINTLGQQSIAYTSVTGDPAADNFRYYRGNSLDQEKATILERYKNYNNPEGNSDPTEVDGVIAFATNTPDIEDVNRDQTMNKIEAYYQYRISMRKEDLNKVGKNYVTDIRVVPVEDQPVQPNGKKVNATWVQFKVPVFSPDKKVGPISDFRSIRFARMFMKGFKNDVVLRFAKLELVRGEWRRYAYDLDGDGDRLNDDASDNTIFEVNAVSIEQNGDRLPIPYVVPPGIDRQVVFGTTSSQQANEQSLSLRLCNLKDGASRAVFKNIEFDMRNYNRLKMFAHAEDGVVNQDDRQGALKDGDLMLFIRMGSDYEQNFYEYEIPLTETEHGTSDEDLIWPEANDVDFELEDLKEVKLARDRAFRSSNTSITEEFSQVKGKATITVVGAPNLSNVRTIMIGVRNPKRRTVNSADDGLPKCAEVWVNELRLSDFDQRGGWAANARVAAQLADFANISVSGRTSSIGFGSIDQTVSERNKFQMFAYDLQSSFELGKFFPQDVGLRIPMFFGTGEEWLNPQFNPLDPDIEFQDALANLETDAERDELKEMSQDYTKRQSINFTNVRKDRVGKRAQDKPMPWDIENFSATYTYSKIFQRNINVAFDERKDYRGSLNYTFRHSPKPVEPFKKVKWMKNDYLRIVNDFNFYLLPKQFTVIGTLDRSKHAMQMRNTAYPDNPLFDLDTTYNNSFNFNRQYSLLYDITKTLKVDFTANMRTRIDEATPDSIPDEARRKEIIWDNLKDFGRPTNYHQTVNVNWQVPINKIVFLDWVNTQASYTGDYDWQANSLIANNAGASGNPDLDYGNTIQNNQRIQLNNNFNLISLYNNVPYLKKVNDGKTAGREVRPRGPRLPGQGRGEDSAKEDEEETTLQKVLAGVARTLMMFRNASANYSLAEGTLLPGFNGTPSILGMDLDNNNAPGFWFTMGGQTNVQQDAVSNGWLTQSELLPTQYTETYSENMNFRLTAEPAKNFRIVFNAQRTESHSLSEFFRYNGENDMFESQNTFETENFTISHIMIGTVGDQFEDLTYDSETYSNFLEYRKIIAQEMAQDYASQNPGYNVVENNVPSDSSAAGYKYFSYNAQDVLIPAFVSAYSGTNINDVEVNYAEMNHKKKIPLPNWQITYDGLTNIKAVKNWFNSVVVTHGYRSTYTLGGISTNLLKQQNIQDQLDAGVPEDELKPALNNNGDLMPDFQVGSVILSEQFAPLVGFNMKTKNNATLRIEYKKDRNIALGLTNAQITETKGQEWVIGAGYIIKDVKLGFVQLGARRKSPVSNLELKVDLGIRRNITLIRKIVEQTNQVSQGQRVTTLKFSADYQISKRVQTKLFYDLNMSKYETSNSYPLTTHQFGISLRLNLGT</sequence>
<dbReference type="HOGENOM" id="CLU_228605_0_0_10"/>
<dbReference type="PATRIC" id="fig|926562.3.peg.1919"/>
<evidence type="ECO:0000313" key="3">
    <source>
        <dbReference type="EMBL" id="AEV32892.1"/>
    </source>
</evidence>
<feature type="domain" description="Gliding motility protein SprA N-terminal" evidence="2">
    <location>
        <begin position="1104"/>
        <end position="1636"/>
    </location>
</feature>